<name>A0AA88NVN8_9TELE</name>
<reference evidence="1" key="1">
    <citation type="submission" date="2023-08" db="EMBL/GenBank/DDBJ databases">
        <title>Chromosome-level Genome Assembly of mud carp (Cirrhinus molitorella).</title>
        <authorList>
            <person name="Liu H."/>
        </authorList>
    </citation>
    <scope>NUCLEOTIDE SEQUENCE</scope>
    <source>
        <strain evidence="1">Prfri</strain>
        <tissue evidence="1">Muscle</tissue>
    </source>
</reference>
<dbReference type="Proteomes" id="UP001187343">
    <property type="component" value="Unassembled WGS sequence"/>
</dbReference>
<comment type="caution">
    <text evidence="1">The sequence shown here is derived from an EMBL/GenBank/DDBJ whole genome shotgun (WGS) entry which is preliminary data.</text>
</comment>
<evidence type="ECO:0000313" key="1">
    <source>
        <dbReference type="EMBL" id="KAK2867035.1"/>
    </source>
</evidence>
<dbReference type="EMBL" id="JAUYZG010000025">
    <property type="protein sequence ID" value="KAK2867035.1"/>
    <property type="molecule type" value="Genomic_DNA"/>
</dbReference>
<accession>A0AA88NVN8</accession>
<protein>
    <submittedName>
        <fullName evidence="1">Uncharacterized protein</fullName>
    </submittedName>
</protein>
<dbReference type="AlphaFoldDB" id="A0AA88NVN8"/>
<organism evidence="1 2">
    <name type="scientific">Cirrhinus molitorella</name>
    <name type="common">mud carp</name>
    <dbReference type="NCBI Taxonomy" id="172907"/>
    <lineage>
        <taxon>Eukaryota</taxon>
        <taxon>Metazoa</taxon>
        <taxon>Chordata</taxon>
        <taxon>Craniata</taxon>
        <taxon>Vertebrata</taxon>
        <taxon>Euteleostomi</taxon>
        <taxon>Actinopterygii</taxon>
        <taxon>Neopterygii</taxon>
        <taxon>Teleostei</taxon>
        <taxon>Ostariophysi</taxon>
        <taxon>Cypriniformes</taxon>
        <taxon>Cyprinidae</taxon>
        <taxon>Labeoninae</taxon>
        <taxon>Labeonini</taxon>
        <taxon>Cirrhinus</taxon>
    </lineage>
</organism>
<proteinExistence type="predicted"/>
<gene>
    <name evidence="1" type="ORF">Q8A67_025152</name>
</gene>
<evidence type="ECO:0000313" key="2">
    <source>
        <dbReference type="Proteomes" id="UP001187343"/>
    </source>
</evidence>
<sequence>MALMRNISHKKTHSIGTIGVWWAKLSPGHCPACSAGVNTADEKREDIIQYFLHQTDPRLRTRSISLPSVVLRPVNCVRTANTLAFLTLRPSRSLSMPWK</sequence>
<keyword evidence="2" id="KW-1185">Reference proteome</keyword>